<feature type="transmembrane region" description="Helical" evidence="1">
    <location>
        <begin position="68"/>
        <end position="87"/>
    </location>
</feature>
<reference evidence="2" key="1">
    <citation type="submission" date="2017-12" db="EMBL/GenBank/DDBJ databases">
        <title>FDA dAtabase for Regulatory Grade micrObial Sequences (FDA-ARGOS): Supporting development and validation of Infectious Disease Dx tests.</title>
        <authorList>
            <person name="Kerrigan L."/>
            <person name="Tallon L.J."/>
            <person name="Sadzewicz L."/>
            <person name="Sengamalay N."/>
            <person name="Ott S."/>
            <person name="Godinez A."/>
            <person name="Nagaraj S."/>
            <person name="Vavikolanu K."/>
            <person name="Vyas G."/>
            <person name="Nadendla S."/>
            <person name="Aluvathingal J."/>
            <person name="Sichtig H."/>
        </authorList>
    </citation>
    <scope>NUCLEOTIDE SEQUENCE [LARGE SCALE GENOMIC DNA]</scope>
    <source>
        <strain evidence="2">FDAARGOS_200</strain>
    </source>
</reference>
<dbReference type="RefSeq" id="WP_019232317.1">
    <property type="nucleotide sequence ID" value="NZ_CAAAHR010000004.1"/>
</dbReference>
<accession>A0AAX0WTS1</accession>
<proteinExistence type="predicted"/>
<dbReference type="AlphaFoldDB" id="A0AAX0WTS1"/>
<feature type="transmembrane region" description="Helical" evidence="1">
    <location>
        <begin position="44"/>
        <end position="61"/>
    </location>
</feature>
<evidence type="ECO:0000313" key="2">
    <source>
        <dbReference type="EMBL" id="PNL61784.1"/>
    </source>
</evidence>
<name>A0AAX0WTS1_9GAMM</name>
<dbReference type="GeneID" id="98065886"/>
<organism evidence="2 3">
    <name type="scientific">Legionella anisa</name>
    <dbReference type="NCBI Taxonomy" id="28082"/>
    <lineage>
        <taxon>Bacteria</taxon>
        <taxon>Pseudomonadati</taxon>
        <taxon>Pseudomonadota</taxon>
        <taxon>Gammaproteobacteria</taxon>
        <taxon>Legionellales</taxon>
        <taxon>Legionellaceae</taxon>
        <taxon>Legionella</taxon>
    </lineage>
</organism>
<dbReference type="Proteomes" id="UP000192511">
    <property type="component" value="Unassembled WGS sequence"/>
</dbReference>
<evidence type="ECO:0000313" key="3">
    <source>
        <dbReference type="Proteomes" id="UP000192511"/>
    </source>
</evidence>
<keyword evidence="3" id="KW-1185">Reference proteome</keyword>
<sequence length="137" mass="15297">MNHSIFLARVMGLSLLILSLSLLINVNDLVPTLTALLQNRALEFIVGMMLVTIGTLLVVSHNVWTRSWVVVITILSWLILIKGILYLMFPGIVQEISNQPTFSKSGIYVACSINGSYKLLFMLYGIFFKFKTVTISA</sequence>
<feature type="transmembrane region" description="Helical" evidence="1">
    <location>
        <begin position="107"/>
        <end position="127"/>
    </location>
</feature>
<evidence type="ECO:0000256" key="1">
    <source>
        <dbReference type="SAM" id="Phobius"/>
    </source>
</evidence>
<keyword evidence="1" id="KW-0472">Membrane</keyword>
<comment type="caution">
    <text evidence="2">The sequence shown here is derived from an EMBL/GenBank/DDBJ whole genome shotgun (WGS) entry which is preliminary data.</text>
</comment>
<keyword evidence="1" id="KW-1133">Transmembrane helix</keyword>
<protein>
    <submittedName>
        <fullName evidence="2">Uncharacterized protein</fullName>
    </submittedName>
</protein>
<dbReference type="EMBL" id="NBTX02000004">
    <property type="protein sequence ID" value="PNL61784.1"/>
    <property type="molecule type" value="Genomic_DNA"/>
</dbReference>
<gene>
    <name evidence="2" type="ORF">A6J39_011505</name>
</gene>
<keyword evidence="1" id="KW-0812">Transmembrane</keyword>